<dbReference type="WBParaSite" id="Csp11.Scaffold629.g7898.t1">
    <property type="protein sequence ID" value="Csp11.Scaffold629.g7898.t1"/>
    <property type="gene ID" value="Csp11.Scaffold629.g7898"/>
</dbReference>
<comment type="catalytic activity">
    <reaction evidence="4">
        <text>[protein]-peptidylproline (omega=180) = [protein]-peptidylproline (omega=0)</text>
        <dbReference type="Rhea" id="RHEA:16237"/>
        <dbReference type="Rhea" id="RHEA-COMP:10747"/>
        <dbReference type="Rhea" id="RHEA-COMP:10748"/>
        <dbReference type="ChEBI" id="CHEBI:83833"/>
        <dbReference type="ChEBI" id="CHEBI:83834"/>
        <dbReference type="EC" id="5.2.1.8"/>
    </reaction>
</comment>
<evidence type="ECO:0000259" key="5">
    <source>
        <dbReference type="PROSITE" id="PS50072"/>
    </source>
</evidence>
<dbReference type="SUPFAM" id="SSF50891">
    <property type="entry name" value="Cyclophilin-like"/>
    <property type="match status" value="1"/>
</dbReference>
<evidence type="ECO:0000313" key="7">
    <source>
        <dbReference type="WBParaSite" id="Csp11.Scaffold629.g7898.t1"/>
    </source>
</evidence>
<dbReference type="InterPro" id="IPR002130">
    <property type="entry name" value="Cyclophilin-type_PPIase_dom"/>
</dbReference>
<evidence type="ECO:0000256" key="3">
    <source>
        <dbReference type="ARBA" id="ARBA00023235"/>
    </source>
</evidence>
<dbReference type="GO" id="GO:0016018">
    <property type="term" value="F:cyclosporin A binding"/>
    <property type="evidence" value="ECO:0007669"/>
    <property type="project" value="TreeGrafter"/>
</dbReference>
<comment type="function">
    <text evidence="4">PPIases accelerate the folding of proteins. It catalyzes the cis-trans isomerization of proline imidic peptide bonds in oligopeptides.</text>
</comment>
<feature type="domain" description="PPIase cyclophilin-type" evidence="5">
    <location>
        <begin position="7"/>
        <end position="175"/>
    </location>
</feature>
<dbReference type="eggNOG" id="KOG0865">
    <property type="taxonomic scope" value="Eukaryota"/>
</dbReference>
<dbReference type="EC" id="5.2.1.8" evidence="4"/>
<dbReference type="PROSITE" id="PS50072">
    <property type="entry name" value="CSA_PPIASE_2"/>
    <property type="match status" value="1"/>
</dbReference>
<dbReference type="PANTHER" id="PTHR11071">
    <property type="entry name" value="PEPTIDYL-PROLYL CIS-TRANS ISOMERASE"/>
    <property type="match status" value="1"/>
</dbReference>
<keyword evidence="6" id="KW-1185">Reference proteome</keyword>
<dbReference type="Proteomes" id="UP000095282">
    <property type="component" value="Unplaced"/>
</dbReference>
<dbReference type="PRINTS" id="PR00153">
    <property type="entry name" value="CSAPPISMRASE"/>
</dbReference>
<protein>
    <recommendedName>
        <fullName evidence="4">Peptidyl-prolyl cis-trans isomerase</fullName>
        <shortName evidence="4">PPIase</shortName>
        <ecNumber evidence="4">5.2.1.8</ecNumber>
    </recommendedName>
</protein>
<comment type="similarity">
    <text evidence="1 4">Belongs to the cyclophilin-type PPIase family.</text>
</comment>
<dbReference type="PROSITE" id="PS00170">
    <property type="entry name" value="CSA_PPIASE_1"/>
    <property type="match status" value="1"/>
</dbReference>
<evidence type="ECO:0000256" key="1">
    <source>
        <dbReference type="ARBA" id="ARBA00007365"/>
    </source>
</evidence>
<name>A0A1I7UCB9_9PELO</name>
<dbReference type="GO" id="GO:0005737">
    <property type="term" value="C:cytoplasm"/>
    <property type="evidence" value="ECO:0007669"/>
    <property type="project" value="TreeGrafter"/>
</dbReference>
<keyword evidence="2 4" id="KW-0697">Rotamase</keyword>
<evidence type="ECO:0000313" key="6">
    <source>
        <dbReference type="Proteomes" id="UP000095282"/>
    </source>
</evidence>
<dbReference type="InterPro" id="IPR020892">
    <property type="entry name" value="Cyclophilin-type_PPIase_CS"/>
</dbReference>
<dbReference type="AlphaFoldDB" id="A0A1I7UCB9"/>
<dbReference type="InterPro" id="IPR024936">
    <property type="entry name" value="Cyclophilin-type_PPIase"/>
</dbReference>
<evidence type="ECO:0000256" key="4">
    <source>
        <dbReference type="RuleBase" id="RU363019"/>
    </source>
</evidence>
<dbReference type="InterPro" id="IPR029000">
    <property type="entry name" value="Cyclophilin-like_dom_sf"/>
</dbReference>
<organism evidence="6 7">
    <name type="scientific">Caenorhabditis tropicalis</name>
    <dbReference type="NCBI Taxonomy" id="1561998"/>
    <lineage>
        <taxon>Eukaryota</taxon>
        <taxon>Metazoa</taxon>
        <taxon>Ecdysozoa</taxon>
        <taxon>Nematoda</taxon>
        <taxon>Chromadorea</taxon>
        <taxon>Rhabditida</taxon>
        <taxon>Rhabditina</taxon>
        <taxon>Rhabditomorpha</taxon>
        <taxon>Rhabditoidea</taxon>
        <taxon>Rhabditidae</taxon>
        <taxon>Peloderinae</taxon>
        <taxon>Caenorhabditis</taxon>
    </lineage>
</organism>
<proteinExistence type="inferred from homology"/>
<dbReference type="Pfam" id="PF00160">
    <property type="entry name" value="Pro_isomerase"/>
    <property type="match status" value="1"/>
</dbReference>
<dbReference type="FunFam" id="2.40.100.10:FF:000002">
    <property type="entry name" value="Peptidyl-prolyl cis-trans isomerase"/>
    <property type="match status" value="1"/>
</dbReference>
<dbReference type="CDD" id="cd01926">
    <property type="entry name" value="cyclophilin_ABH_like"/>
    <property type="match status" value="1"/>
</dbReference>
<dbReference type="STRING" id="1561998.A0A1I7UCB9"/>
<dbReference type="Gene3D" id="2.40.100.10">
    <property type="entry name" value="Cyclophilin-like"/>
    <property type="match status" value="1"/>
</dbReference>
<evidence type="ECO:0000256" key="2">
    <source>
        <dbReference type="ARBA" id="ARBA00023110"/>
    </source>
</evidence>
<dbReference type="PIRSF" id="PIRSF001467">
    <property type="entry name" value="Peptidylpro_ismrse"/>
    <property type="match status" value="1"/>
</dbReference>
<accession>A0A1I7UCB9</accession>
<dbReference type="GO" id="GO:0006457">
    <property type="term" value="P:protein folding"/>
    <property type="evidence" value="ECO:0007669"/>
    <property type="project" value="InterPro"/>
</dbReference>
<dbReference type="PANTHER" id="PTHR11071:SF222">
    <property type="entry name" value="PEPTIDYL-PROLYL CIS-TRANS ISOMERASE 2"/>
    <property type="match status" value="1"/>
</dbReference>
<dbReference type="GO" id="GO:0003755">
    <property type="term" value="F:peptidyl-prolyl cis-trans isomerase activity"/>
    <property type="evidence" value="ECO:0007669"/>
    <property type="project" value="UniProtKB-UniRule"/>
</dbReference>
<keyword evidence="3 4" id="KW-0413">Isomerase</keyword>
<sequence>MPRTKVFFDITIGGKKAGRIVMELYNDVVPKTAENFRCLCTGEKGTGKSGKKLHFKGSKFHRVIPQFMIQGGDFTNGDGTGGESIYGEKFPDENFKEKHTGPGVLSMANCGKDTNGSQFFLCTVKTQWLDGGHVVFGKVIQGMDVVKAVESKGSEDDLSRQDSCDYLSRIRISKP</sequence>
<reference evidence="7" key="1">
    <citation type="submission" date="2016-11" db="UniProtKB">
        <authorList>
            <consortium name="WormBaseParasite"/>
        </authorList>
    </citation>
    <scope>IDENTIFICATION</scope>
</reference>